<feature type="domain" description="Protein kinase" evidence="17">
    <location>
        <begin position="352"/>
        <end position="638"/>
    </location>
</feature>
<dbReference type="Gene3D" id="3.30.430.20">
    <property type="entry name" value="Gnk2 domain, C-X8-C-X2-C motif"/>
    <property type="match status" value="2"/>
</dbReference>
<feature type="domain" description="Gnk2-homologous" evidence="18">
    <location>
        <begin position="140"/>
        <end position="247"/>
    </location>
</feature>
<evidence type="ECO:0000256" key="9">
    <source>
        <dbReference type="ARBA" id="ARBA00022840"/>
    </source>
</evidence>
<dbReference type="InterPro" id="IPR008271">
    <property type="entry name" value="Ser/Thr_kinase_AS"/>
</dbReference>
<dbReference type="InterPro" id="IPR038408">
    <property type="entry name" value="GNK2_sf"/>
</dbReference>
<dbReference type="Pfam" id="PF22812">
    <property type="entry name" value="CR_prot_dom_plant"/>
    <property type="match status" value="1"/>
</dbReference>
<name>A0A822XNR2_NELNU</name>
<accession>A0A822XNR2</accession>
<evidence type="ECO:0000259" key="17">
    <source>
        <dbReference type="PROSITE" id="PS50011"/>
    </source>
</evidence>
<dbReference type="SUPFAM" id="SSF56112">
    <property type="entry name" value="Protein kinase-like (PK-like)"/>
    <property type="match status" value="1"/>
</dbReference>
<dbReference type="FunFam" id="3.30.200.20:FF:000142">
    <property type="entry name" value="Cysteine-rich receptor-like protein kinase 10"/>
    <property type="match status" value="1"/>
</dbReference>
<dbReference type="GO" id="GO:0004674">
    <property type="term" value="F:protein serine/threonine kinase activity"/>
    <property type="evidence" value="ECO:0007669"/>
    <property type="project" value="UniProtKB-KW"/>
</dbReference>
<feature type="compositionally biased region" description="Pro residues" evidence="14">
    <location>
        <begin position="256"/>
        <end position="270"/>
    </location>
</feature>
<evidence type="ECO:0000256" key="7">
    <source>
        <dbReference type="ARBA" id="ARBA00022741"/>
    </source>
</evidence>
<keyword evidence="20" id="KW-1185">Reference proteome</keyword>
<evidence type="ECO:0000256" key="5">
    <source>
        <dbReference type="ARBA" id="ARBA00022729"/>
    </source>
</evidence>
<evidence type="ECO:0000256" key="6">
    <source>
        <dbReference type="ARBA" id="ARBA00022737"/>
    </source>
</evidence>
<dbReference type="AlphaFoldDB" id="A0A822XNR2"/>
<dbReference type="Gene3D" id="1.10.510.10">
    <property type="entry name" value="Transferase(Phosphotransferase) domain 1"/>
    <property type="match status" value="1"/>
</dbReference>
<keyword evidence="9 13" id="KW-0067">ATP-binding</keyword>
<evidence type="ECO:0000256" key="14">
    <source>
        <dbReference type="SAM" id="MobiDB-lite"/>
    </source>
</evidence>
<evidence type="ECO:0000256" key="12">
    <source>
        <dbReference type="ARBA" id="ARBA00023180"/>
    </source>
</evidence>
<dbReference type="PROSITE" id="PS50011">
    <property type="entry name" value="PROTEIN_KINASE_DOM"/>
    <property type="match status" value="1"/>
</dbReference>
<keyword evidence="2" id="KW-0723">Serine/threonine-protein kinase</keyword>
<evidence type="ECO:0008006" key="21">
    <source>
        <dbReference type="Google" id="ProtNLM"/>
    </source>
</evidence>
<dbReference type="PANTHER" id="PTHR27002:SF1050">
    <property type="entry name" value="CYSTEINE-RICH RECEPTOR-LIKE PROTEIN KINASE 5"/>
    <property type="match status" value="1"/>
</dbReference>
<feature type="transmembrane region" description="Helical" evidence="15">
    <location>
        <begin position="294"/>
        <end position="316"/>
    </location>
</feature>
<feature type="chain" id="PRO_5032965034" description="Receptor-like protein kinase At4g00960" evidence="16">
    <location>
        <begin position="27"/>
        <end position="678"/>
    </location>
</feature>
<feature type="compositionally biased region" description="Polar residues" evidence="14">
    <location>
        <begin position="271"/>
        <end position="281"/>
    </location>
</feature>
<dbReference type="Proteomes" id="UP000607653">
    <property type="component" value="Unassembled WGS sequence"/>
</dbReference>
<dbReference type="CDD" id="cd23509">
    <property type="entry name" value="Gnk2-like"/>
    <property type="match status" value="2"/>
</dbReference>
<evidence type="ECO:0000313" key="19">
    <source>
        <dbReference type="EMBL" id="DAD23244.1"/>
    </source>
</evidence>
<dbReference type="GO" id="GO:0006950">
    <property type="term" value="P:response to stress"/>
    <property type="evidence" value="ECO:0007669"/>
    <property type="project" value="UniProtKB-ARBA"/>
</dbReference>
<keyword evidence="6" id="KW-0677">Repeat</keyword>
<evidence type="ECO:0000256" key="10">
    <source>
        <dbReference type="ARBA" id="ARBA00022989"/>
    </source>
</evidence>
<keyword evidence="8" id="KW-0418">Kinase</keyword>
<evidence type="ECO:0000256" key="13">
    <source>
        <dbReference type="PROSITE-ProRule" id="PRU10141"/>
    </source>
</evidence>
<feature type="region of interest" description="Disordered" evidence="14">
    <location>
        <begin position="640"/>
        <end position="678"/>
    </location>
</feature>
<evidence type="ECO:0000256" key="11">
    <source>
        <dbReference type="ARBA" id="ARBA00023136"/>
    </source>
</evidence>
<dbReference type="InterPro" id="IPR054603">
    <property type="entry name" value="CR_prot_dom_plant"/>
</dbReference>
<dbReference type="PANTHER" id="PTHR27002">
    <property type="entry name" value="RECEPTOR-LIKE SERINE/THREONINE-PROTEIN KINASE SD1-8"/>
    <property type="match status" value="1"/>
</dbReference>
<proteinExistence type="predicted"/>
<dbReference type="GO" id="GO:0005524">
    <property type="term" value="F:ATP binding"/>
    <property type="evidence" value="ECO:0007669"/>
    <property type="project" value="UniProtKB-UniRule"/>
</dbReference>
<sequence length="678" mass="74924">MILIGSCAMRLLIFFTFLLFLMPTGAQEPGPIMNLTFCSDPANYTSGSQFQKNLVNHLLPSLISNGYRSGFFNTSYGDNPDTAYGLVQCRGDVSMDDCYSCLDTSSITLLKRCPNKKAAGVRYDNCLLRYSNLNFFSQISTQRGGGYNVNNASDMEVFNSKLDQLLTSLSTTALTKASKFAIGTINTNLSYHSTIYGLVQCTLDLTELGCNTCLRQMISWISTCCNGHIGAHLFTLSCNVRFETYPYFNLSALPPPPPPPPAEAAPPPPANSNITDNTTGSEAAKRKKISAGTIIAIAVSVAIAVLLLSILSWCWLTKKKEKLISGTDENDITNAESLQFNLSTVIAATNNFSDDNKIGQGGFGCVYKGKLSNGQEIAVKRLSRSSGQGAKEFKNEVVLVAKLEHRNLVRLLGFCLEGEEKILIYEFVPNKSLDYFLFDPDEGARLDWPTRYKIIGGIARGLLYLHEDSRLKIIHRDLKASNILLDGNMNPKISDFGMARIFGVDQTQANTSRVVGTFGYMPPEYVIHGLFSVKSDVFSFGVLLLEIITGKKNSSFNQSEFSEDLLSFAWRNWNEGNALDLLDPILSKFYSREEVRRCIHIGLLCVQDDVAQRPTMATVVLMLNSYSVTLEPPQQPAFLGYSRMETNTEEQPTESDRSTSRSIPGSINDVTNTELDPR</sequence>
<evidence type="ECO:0000256" key="8">
    <source>
        <dbReference type="ARBA" id="ARBA00022777"/>
    </source>
</evidence>
<dbReference type="PROSITE" id="PS00107">
    <property type="entry name" value="PROTEIN_KINASE_ATP"/>
    <property type="match status" value="1"/>
</dbReference>
<dbReference type="InterPro" id="IPR000719">
    <property type="entry name" value="Prot_kinase_dom"/>
</dbReference>
<dbReference type="SMART" id="SM00220">
    <property type="entry name" value="S_TKc"/>
    <property type="match status" value="1"/>
</dbReference>
<dbReference type="InterPro" id="IPR001245">
    <property type="entry name" value="Ser-Thr/Tyr_kinase_cat_dom"/>
</dbReference>
<keyword evidence="7 13" id="KW-0547">Nucleotide-binding</keyword>
<evidence type="ECO:0000256" key="4">
    <source>
        <dbReference type="ARBA" id="ARBA00022692"/>
    </source>
</evidence>
<dbReference type="Pfam" id="PF01657">
    <property type="entry name" value="Stress-antifung"/>
    <property type="match status" value="2"/>
</dbReference>
<feature type="binding site" evidence="13">
    <location>
        <position position="380"/>
    </location>
    <ligand>
        <name>ATP</name>
        <dbReference type="ChEBI" id="CHEBI:30616"/>
    </ligand>
</feature>
<evidence type="ECO:0000259" key="18">
    <source>
        <dbReference type="PROSITE" id="PS51473"/>
    </source>
</evidence>
<dbReference type="FunFam" id="1.10.510.10:FF:000129">
    <property type="entry name" value="cysteine-rich receptor-like protein kinase 10"/>
    <property type="match status" value="1"/>
</dbReference>
<protein>
    <recommendedName>
        <fullName evidence="21">Receptor-like protein kinase At4g00960</fullName>
    </recommendedName>
</protein>
<keyword evidence="3" id="KW-0808">Transferase</keyword>
<evidence type="ECO:0000313" key="20">
    <source>
        <dbReference type="Proteomes" id="UP000607653"/>
    </source>
</evidence>
<evidence type="ECO:0000256" key="15">
    <source>
        <dbReference type="SAM" id="Phobius"/>
    </source>
</evidence>
<evidence type="ECO:0000256" key="3">
    <source>
        <dbReference type="ARBA" id="ARBA00022679"/>
    </source>
</evidence>
<evidence type="ECO:0000256" key="2">
    <source>
        <dbReference type="ARBA" id="ARBA00022527"/>
    </source>
</evidence>
<dbReference type="InterPro" id="IPR011009">
    <property type="entry name" value="Kinase-like_dom_sf"/>
</dbReference>
<dbReference type="PROSITE" id="PS00108">
    <property type="entry name" value="PROTEIN_KINASE_ST"/>
    <property type="match status" value="1"/>
</dbReference>
<comment type="caution">
    <text evidence="19">The sequence shown here is derived from an EMBL/GenBank/DDBJ whole genome shotgun (WGS) entry which is preliminary data.</text>
</comment>
<dbReference type="Pfam" id="PF07714">
    <property type="entry name" value="PK_Tyr_Ser-Thr"/>
    <property type="match status" value="1"/>
</dbReference>
<dbReference type="CDD" id="cd14066">
    <property type="entry name" value="STKc_IRAK"/>
    <property type="match status" value="1"/>
</dbReference>
<keyword evidence="12" id="KW-0325">Glycoprotein</keyword>
<keyword evidence="10 15" id="KW-1133">Transmembrane helix</keyword>
<reference evidence="19 20" key="1">
    <citation type="journal article" date="2020" name="Mol. Biol. Evol.">
        <title>Distinct Expression and Methylation Patterns for Genes with Different Fates following a Single Whole-Genome Duplication in Flowering Plants.</title>
        <authorList>
            <person name="Shi T."/>
            <person name="Rahmani R.S."/>
            <person name="Gugger P.F."/>
            <person name="Wang M."/>
            <person name="Li H."/>
            <person name="Zhang Y."/>
            <person name="Li Z."/>
            <person name="Wang Q."/>
            <person name="Van de Peer Y."/>
            <person name="Marchal K."/>
            <person name="Chen J."/>
        </authorList>
    </citation>
    <scope>NUCLEOTIDE SEQUENCE [LARGE SCALE GENOMIC DNA]</scope>
    <source>
        <tissue evidence="19">Leaf</tissue>
    </source>
</reference>
<comment type="subcellular location">
    <subcellularLocation>
        <location evidence="1">Membrane</location>
        <topology evidence="1">Single-pass membrane protein</topology>
    </subcellularLocation>
</comment>
<keyword evidence="11 15" id="KW-0472">Membrane</keyword>
<evidence type="ECO:0000256" key="1">
    <source>
        <dbReference type="ARBA" id="ARBA00004167"/>
    </source>
</evidence>
<keyword evidence="4 15" id="KW-0812">Transmembrane</keyword>
<feature type="compositionally biased region" description="Polar residues" evidence="14">
    <location>
        <begin position="660"/>
        <end position="678"/>
    </location>
</feature>
<feature type="domain" description="Gnk2-homologous" evidence="18">
    <location>
        <begin position="32"/>
        <end position="135"/>
    </location>
</feature>
<feature type="region of interest" description="Disordered" evidence="14">
    <location>
        <begin position="256"/>
        <end position="282"/>
    </location>
</feature>
<gene>
    <name evidence="19" type="ORF">HUJ06_024707</name>
</gene>
<dbReference type="PROSITE" id="PS51473">
    <property type="entry name" value="GNK2"/>
    <property type="match status" value="2"/>
</dbReference>
<keyword evidence="5 16" id="KW-0732">Signal</keyword>
<dbReference type="InterPro" id="IPR017441">
    <property type="entry name" value="Protein_kinase_ATP_BS"/>
</dbReference>
<dbReference type="EMBL" id="DUZY01000001">
    <property type="protein sequence ID" value="DAD23244.1"/>
    <property type="molecule type" value="Genomic_DNA"/>
</dbReference>
<dbReference type="Gene3D" id="3.30.200.20">
    <property type="entry name" value="Phosphorylase Kinase, domain 1"/>
    <property type="match status" value="1"/>
</dbReference>
<evidence type="ECO:0000256" key="16">
    <source>
        <dbReference type="SAM" id="SignalP"/>
    </source>
</evidence>
<dbReference type="GO" id="GO:0016020">
    <property type="term" value="C:membrane"/>
    <property type="evidence" value="ECO:0007669"/>
    <property type="project" value="UniProtKB-SubCell"/>
</dbReference>
<dbReference type="InterPro" id="IPR002902">
    <property type="entry name" value="GNK2"/>
</dbReference>
<feature type="signal peptide" evidence="16">
    <location>
        <begin position="1"/>
        <end position="26"/>
    </location>
</feature>
<organism evidence="19 20">
    <name type="scientific">Nelumbo nucifera</name>
    <name type="common">Sacred lotus</name>
    <dbReference type="NCBI Taxonomy" id="4432"/>
    <lineage>
        <taxon>Eukaryota</taxon>
        <taxon>Viridiplantae</taxon>
        <taxon>Streptophyta</taxon>
        <taxon>Embryophyta</taxon>
        <taxon>Tracheophyta</taxon>
        <taxon>Spermatophyta</taxon>
        <taxon>Magnoliopsida</taxon>
        <taxon>Proteales</taxon>
        <taxon>Nelumbonaceae</taxon>
        <taxon>Nelumbo</taxon>
    </lineage>
</organism>